<dbReference type="EMBL" id="KB446535">
    <property type="protein sequence ID" value="EME49531.1"/>
    <property type="molecule type" value="Genomic_DNA"/>
</dbReference>
<evidence type="ECO:0000256" key="4">
    <source>
        <dbReference type="ARBA" id="ARBA00023098"/>
    </source>
</evidence>
<dbReference type="InterPro" id="IPR001711">
    <property type="entry name" value="PLipase_C_Pinositol-sp_Y"/>
</dbReference>
<feature type="compositionally biased region" description="Pro residues" evidence="7">
    <location>
        <begin position="759"/>
        <end position="771"/>
    </location>
</feature>
<dbReference type="InterPro" id="IPR011992">
    <property type="entry name" value="EF-hand-dom_pair"/>
</dbReference>
<dbReference type="Gene3D" id="2.60.40.150">
    <property type="entry name" value="C2 domain"/>
    <property type="match status" value="1"/>
</dbReference>
<feature type="compositionally biased region" description="Polar residues" evidence="7">
    <location>
        <begin position="721"/>
        <end position="754"/>
    </location>
</feature>
<dbReference type="STRING" id="675120.N1Q1A9"/>
<feature type="domain" description="PI-PLC Y-box" evidence="9">
    <location>
        <begin position="804"/>
        <end position="923"/>
    </location>
</feature>
<feature type="domain" description="C2" evidence="8">
    <location>
        <begin position="932"/>
        <end position="1088"/>
    </location>
</feature>
<dbReference type="GO" id="GO:0016042">
    <property type="term" value="P:lipid catabolic process"/>
    <property type="evidence" value="ECO:0007669"/>
    <property type="project" value="UniProtKB-KW"/>
</dbReference>
<keyword evidence="3 6" id="KW-0442">Lipid degradation</keyword>
<feature type="compositionally biased region" description="Acidic residues" evidence="7">
    <location>
        <begin position="196"/>
        <end position="209"/>
    </location>
</feature>
<dbReference type="SMART" id="SM00149">
    <property type="entry name" value="PLCYc"/>
    <property type="match status" value="1"/>
</dbReference>
<evidence type="ECO:0000256" key="3">
    <source>
        <dbReference type="ARBA" id="ARBA00022963"/>
    </source>
</evidence>
<dbReference type="InterPro" id="IPR001192">
    <property type="entry name" value="PI-PLC_fam"/>
</dbReference>
<accession>N1Q1A9</accession>
<name>N1Q1A9_DOTSN</name>
<protein>
    <recommendedName>
        <fullName evidence="1 6">Phosphoinositide phospholipase C</fullName>
        <ecNumber evidence="1 6">3.1.4.11</ecNumber>
    </recommendedName>
</protein>
<keyword evidence="4 6" id="KW-0443">Lipid metabolism</keyword>
<feature type="region of interest" description="Disordered" evidence="7">
    <location>
        <begin position="699"/>
        <end position="797"/>
    </location>
</feature>
<dbReference type="InterPro" id="IPR017946">
    <property type="entry name" value="PLC-like_Pdiesterase_TIM-brl"/>
</dbReference>
<dbReference type="PROSITE" id="PS50004">
    <property type="entry name" value="C2"/>
    <property type="match status" value="1"/>
</dbReference>
<dbReference type="eggNOG" id="KOG0169">
    <property type="taxonomic scope" value="Eukaryota"/>
</dbReference>
<feature type="compositionally biased region" description="Low complexity" evidence="7">
    <location>
        <begin position="44"/>
        <end position="58"/>
    </location>
</feature>
<dbReference type="HOGENOM" id="CLU_002738_1_0_1"/>
<dbReference type="Gene3D" id="2.30.29.30">
    <property type="entry name" value="Pleckstrin-homology domain (PH domain)/Phosphotyrosine-binding domain (PTB)"/>
    <property type="match status" value="1"/>
</dbReference>
<dbReference type="CDD" id="cd08598">
    <property type="entry name" value="PI-PLC1c_yeast"/>
    <property type="match status" value="1"/>
</dbReference>
<dbReference type="PRINTS" id="PR00390">
    <property type="entry name" value="PHPHLIPASEC"/>
</dbReference>
<dbReference type="PROSITE" id="PS50008">
    <property type="entry name" value="PIPLC_Y_DOMAIN"/>
    <property type="match status" value="1"/>
</dbReference>
<dbReference type="GO" id="GO:0048015">
    <property type="term" value="P:phosphatidylinositol-mediated signaling"/>
    <property type="evidence" value="ECO:0007669"/>
    <property type="project" value="TreeGrafter"/>
</dbReference>
<dbReference type="SUPFAM" id="SSF49562">
    <property type="entry name" value="C2 domain (Calcium/lipid-binding domain, CaLB)"/>
    <property type="match status" value="1"/>
</dbReference>
<evidence type="ECO:0000313" key="11">
    <source>
        <dbReference type="Proteomes" id="UP000016933"/>
    </source>
</evidence>
<dbReference type="Pfam" id="PF00387">
    <property type="entry name" value="PI-PLC-Y"/>
    <property type="match status" value="1"/>
</dbReference>
<dbReference type="Gene3D" id="1.10.238.10">
    <property type="entry name" value="EF-hand"/>
    <property type="match status" value="1"/>
</dbReference>
<dbReference type="SMART" id="SM00239">
    <property type="entry name" value="C2"/>
    <property type="match status" value="1"/>
</dbReference>
<dbReference type="Pfam" id="PF00388">
    <property type="entry name" value="PI-PLC-X"/>
    <property type="match status" value="1"/>
</dbReference>
<keyword evidence="5" id="KW-0807">Transducer</keyword>
<dbReference type="PANTHER" id="PTHR10336">
    <property type="entry name" value="PHOSPHOINOSITIDE-SPECIFIC PHOSPHOLIPASE C FAMILY PROTEIN"/>
    <property type="match status" value="1"/>
</dbReference>
<dbReference type="InterPro" id="IPR000008">
    <property type="entry name" value="C2_dom"/>
</dbReference>
<keyword evidence="11" id="KW-1185">Reference proteome</keyword>
<dbReference type="FunFam" id="3.20.20.190:FF:000049">
    <property type="entry name" value="Phosphoinositide phospholipase C"/>
    <property type="match status" value="1"/>
</dbReference>
<evidence type="ECO:0000256" key="2">
    <source>
        <dbReference type="ARBA" id="ARBA00022801"/>
    </source>
</evidence>
<dbReference type="InterPro" id="IPR011993">
    <property type="entry name" value="PH-like_dom_sf"/>
</dbReference>
<feature type="region of interest" description="Disordered" evidence="7">
    <location>
        <begin position="127"/>
        <end position="221"/>
    </location>
</feature>
<evidence type="ECO:0000259" key="8">
    <source>
        <dbReference type="PROSITE" id="PS50004"/>
    </source>
</evidence>
<feature type="region of interest" description="Disordered" evidence="7">
    <location>
        <begin position="1143"/>
        <end position="1182"/>
    </location>
</feature>
<dbReference type="GO" id="GO:0051209">
    <property type="term" value="P:release of sequestered calcium ion into cytosol"/>
    <property type="evidence" value="ECO:0007669"/>
    <property type="project" value="TreeGrafter"/>
</dbReference>
<dbReference type="CDD" id="cd16207">
    <property type="entry name" value="EFh_ScPlc1p_like"/>
    <property type="match status" value="1"/>
</dbReference>
<dbReference type="Gene3D" id="3.20.20.190">
    <property type="entry name" value="Phosphatidylinositol (PI) phosphodiesterase"/>
    <property type="match status" value="2"/>
</dbReference>
<organism evidence="10 11">
    <name type="scientific">Dothistroma septosporum (strain NZE10 / CBS 128990)</name>
    <name type="common">Red band needle blight fungus</name>
    <name type="synonym">Mycosphaerella pini</name>
    <dbReference type="NCBI Taxonomy" id="675120"/>
    <lineage>
        <taxon>Eukaryota</taxon>
        <taxon>Fungi</taxon>
        <taxon>Dikarya</taxon>
        <taxon>Ascomycota</taxon>
        <taxon>Pezizomycotina</taxon>
        <taxon>Dothideomycetes</taxon>
        <taxon>Dothideomycetidae</taxon>
        <taxon>Mycosphaerellales</taxon>
        <taxon>Mycosphaerellaceae</taxon>
        <taxon>Dothistroma</taxon>
    </lineage>
</organism>
<feature type="region of interest" description="Disordered" evidence="7">
    <location>
        <begin position="39"/>
        <end position="58"/>
    </location>
</feature>
<keyword evidence="2 6" id="KW-0378">Hydrolase</keyword>
<dbReference type="InterPro" id="IPR035892">
    <property type="entry name" value="C2_domain_sf"/>
</dbReference>
<dbReference type="CDD" id="cd13360">
    <property type="entry name" value="PH_PLC_fungal"/>
    <property type="match status" value="1"/>
</dbReference>
<evidence type="ECO:0000256" key="5">
    <source>
        <dbReference type="ARBA" id="ARBA00023224"/>
    </source>
</evidence>
<dbReference type="OrthoDB" id="269822at2759"/>
<dbReference type="SUPFAM" id="SSF47473">
    <property type="entry name" value="EF-hand"/>
    <property type="match status" value="1"/>
</dbReference>
<dbReference type="InterPro" id="IPR000909">
    <property type="entry name" value="PLipase_C_PInositol-sp_X_dom"/>
</dbReference>
<dbReference type="CDD" id="cd00275">
    <property type="entry name" value="C2_PLC_like"/>
    <property type="match status" value="1"/>
</dbReference>
<evidence type="ECO:0000256" key="7">
    <source>
        <dbReference type="SAM" id="MobiDB-lite"/>
    </source>
</evidence>
<comment type="catalytic activity">
    <reaction evidence="6">
        <text>a 1,2-diacyl-sn-glycero-3-phospho-(1D-myo-inositol-4,5-bisphosphate) + H2O = 1D-myo-inositol 1,4,5-trisphosphate + a 1,2-diacyl-sn-glycerol + H(+)</text>
        <dbReference type="Rhea" id="RHEA:33179"/>
        <dbReference type="ChEBI" id="CHEBI:15377"/>
        <dbReference type="ChEBI" id="CHEBI:15378"/>
        <dbReference type="ChEBI" id="CHEBI:17815"/>
        <dbReference type="ChEBI" id="CHEBI:58456"/>
        <dbReference type="ChEBI" id="CHEBI:203600"/>
        <dbReference type="EC" id="3.1.4.11"/>
    </reaction>
</comment>
<dbReference type="SMART" id="SM00148">
    <property type="entry name" value="PLCXc"/>
    <property type="match status" value="1"/>
</dbReference>
<dbReference type="PROSITE" id="PS50007">
    <property type="entry name" value="PIPLC_X_DOMAIN"/>
    <property type="match status" value="1"/>
</dbReference>
<evidence type="ECO:0000259" key="9">
    <source>
        <dbReference type="PROSITE" id="PS50008"/>
    </source>
</evidence>
<dbReference type="SUPFAM" id="SSF50729">
    <property type="entry name" value="PH domain-like"/>
    <property type="match status" value="1"/>
</dbReference>
<dbReference type="OMA" id="HWQREMS"/>
<dbReference type="EC" id="3.1.4.11" evidence="1 6"/>
<dbReference type="Proteomes" id="UP000016933">
    <property type="component" value="Unassembled WGS sequence"/>
</dbReference>
<dbReference type="AlphaFoldDB" id="N1Q1A9"/>
<gene>
    <name evidence="10" type="ORF">DOTSEDRAFT_68343</name>
</gene>
<dbReference type="SUPFAM" id="SSF51695">
    <property type="entry name" value="PLC-like phosphodiesterases"/>
    <property type="match status" value="1"/>
</dbReference>
<reference evidence="10 11" key="2">
    <citation type="journal article" date="2012" name="PLoS Pathog.">
        <title>Diverse lifestyles and strategies of plant pathogenesis encoded in the genomes of eighteen Dothideomycetes fungi.</title>
        <authorList>
            <person name="Ohm R.A."/>
            <person name="Feau N."/>
            <person name="Henrissat B."/>
            <person name="Schoch C.L."/>
            <person name="Horwitz B.A."/>
            <person name="Barry K.W."/>
            <person name="Condon B.J."/>
            <person name="Copeland A.C."/>
            <person name="Dhillon B."/>
            <person name="Glaser F."/>
            <person name="Hesse C.N."/>
            <person name="Kosti I."/>
            <person name="LaButti K."/>
            <person name="Lindquist E.A."/>
            <person name="Lucas S."/>
            <person name="Salamov A.A."/>
            <person name="Bradshaw R.E."/>
            <person name="Ciuffetti L."/>
            <person name="Hamelin R.C."/>
            <person name="Kema G.H.J."/>
            <person name="Lawrence C."/>
            <person name="Scott J.A."/>
            <person name="Spatafora J.W."/>
            <person name="Turgeon B.G."/>
            <person name="de Wit P.J.G.M."/>
            <person name="Zhong S."/>
            <person name="Goodwin S.B."/>
            <person name="Grigoriev I.V."/>
        </authorList>
    </citation>
    <scope>NUCLEOTIDE SEQUENCE [LARGE SCALE GENOMIC DNA]</scope>
    <source>
        <strain evidence="11">NZE10 / CBS 128990</strain>
    </source>
</reference>
<evidence type="ECO:0000256" key="1">
    <source>
        <dbReference type="ARBA" id="ARBA00012368"/>
    </source>
</evidence>
<sequence>MNLPSTVRDQDAYTAKAASVNATTSQTVVASAHALPVPRTNGATAVTPTSTSSVSASLPSRSSSLYKAHAIKGKPSTSQLSLADSTMSAQVLAAPASAFADRSFLERSPSPVTRAGTHNAMMEAMANGRSPSLGRSPSFRSSPGIIRRLSRGASNRLRRRASTQHSLRLRDPSAGPTLIRRRSDSNGASDMGEQVSDLDLDSTTDDVIEDAPGPSSLSDRNNALGISLAGRSGVASSSTLDNVFEGGIAPANSAVLEAGTWLTKLTKRRQKRIRLWLDSHSARVCWHSSNPSKSFFIDDVREVRIGAESRNARDDVQVLPEHEGRWVTIVYDIPERSKGRAIKTMHVLMPDDYVLGLWTNALDTVTRERIEIMNALSSNPDKSDKSMSMAWHQVMNRKTAPGDVRFSIADARWLCRKLEINCSESAVRTHFRSVASDEAAGLDYEQYKHFVQSFRERKDIQHIYRNMKYGTDLDMDLATFMEFLKREQMVDIFKERGYWESIFDKYARSNQKTLPSLDESTLPQRTLSMQSFQNFLASSHSTPLHPLKGEPTLERPLNEYYISSSHNTYLLGRQVAGASSVEGYIAALIKGCRCIEIDCWNGDNGRPMVTHGFTMTTKIPFEDCVSVIAKYAFNSSPYPLIVSLEVHCSPQQQLAMVWLMKKYFGDMMVTETLGSNTMALPSPEELKYRILVKVKASEGNEHNSLSSETADLGAYGGGRSRAQSLTSFSRTSSMENQSAMSPPSISASVATSPSDVYPLLPPRGSPAPGPTTTPSSSADDSDENPPSAEKGKKPRKTTRIIYELGKLGVYTQGIKFTGFEAPDAKLYNHIYSLAENQFDRLCAKNTDNKALLESHNSRYLMRVYPGAKRVDSSNFNPLQSWRRGVQMAALNWQTYDVHQQVNEAMFAAGSDRLGYVLKPEELRHAKHQPIADGGSYAVAGKEKKGKKLVRFSVDIISAQRLPRPRNQSAEGGMNPYIEFEMYSAEDKARGIATAEGGMDASAPDGSSGIGSPLRKRTRIVEGNGFDPQYNQPITLAVETKYPSLIFVRWTVWNAPEGKKSASNSALLATFTAKLSSLQQGYRHLPLFNPQGEQYRDAKLFVKIRKEAPVPLQQEDNTYGSTHVSGVSRAGELNRNAWSTRGTSLRGIFSRTPSTNGRRKGDSSSDIAGPLSRTSSMDRDSVN</sequence>
<proteinExistence type="predicted"/>
<feature type="compositionally biased region" description="Polar residues" evidence="7">
    <location>
        <begin position="129"/>
        <end position="141"/>
    </location>
</feature>
<dbReference type="PANTHER" id="PTHR10336:SF36">
    <property type="entry name" value="1-PHOSPHATIDYLINOSITOL 4,5-BISPHOSPHATE PHOSPHODIESTERASE BETA-4"/>
    <property type="match status" value="1"/>
</dbReference>
<evidence type="ECO:0000256" key="6">
    <source>
        <dbReference type="RuleBase" id="RU361133"/>
    </source>
</evidence>
<evidence type="ECO:0000313" key="10">
    <source>
        <dbReference type="EMBL" id="EME49531.1"/>
    </source>
</evidence>
<dbReference type="InterPro" id="IPR037755">
    <property type="entry name" value="Plc1_PH"/>
</dbReference>
<reference evidence="11" key="1">
    <citation type="journal article" date="2012" name="PLoS Genet.">
        <title>The genomes of the fungal plant pathogens Cladosporium fulvum and Dothistroma septosporum reveal adaptation to different hosts and lifestyles but also signatures of common ancestry.</title>
        <authorList>
            <person name="de Wit P.J.G.M."/>
            <person name="van der Burgt A."/>
            <person name="Oekmen B."/>
            <person name="Stergiopoulos I."/>
            <person name="Abd-Elsalam K.A."/>
            <person name="Aerts A.L."/>
            <person name="Bahkali A.H."/>
            <person name="Beenen H.G."/>
            <person name="Chettri P."/>
            <person name="Cox M.P."/>
            <person name="Datema E."/>
            <person name="de Vries R.P."/>
            <person name="Dhillon B."/>
            <person name="Ganley A.R."/>
            <person name="Griffiths S.A."/>
            <person name="Guo Y."/>
            <person name="Hamelin R.C."/>
            <person name="Henrissat B."/>
            <person name="Kabir M.S."/>
            <person name="Jashni M.K."/>
            <person name="Kema G."/>
            <person name="Klaubauf S."/>
            <person name="Lapidus A."/>
            <person name="Levasseur A."/>
            <person name="Lindquist E."/>
            <person name="Mehrabi R."/>
            <person name="Ohm R.A."/>
            <person name="Owen T.J."/>
            <person name="Salamov A."/>
            <person name="Schwelm A."/>
            <person name="Schijlen E."/>
            <person name="Sun H."/>
            <person name="van den Burg H.A."/>
            <person name="van Ham R.C.H.J."/>
            <person name="Zhang S."/>
            <person name="Goodwin S.B."/>
            <person name="Grigoriev I.V."/>
            <person name="Collemare J."/>
            <person name="Bradshaw R.E."/>
        </authorList>
    </citation>
    <scope>NUCLEOTIDE SEQUENCE [LARGE SCALE GENOMIC DNA]</scope>
    <source>
        <strain evidence="11">NZE10 / CBS 128990</strain>
    </source>
</reference>
<dbReference type="GO" id="GO:0004435">
    <property type="term" value="F:phosphatidylinositol-4,5-bisphosphate phospholipase C activity"/>
    <property type="evidence" value="ECO:0007669"/>
    <property type="project" value="UniProtKB-EC"/>
</dbReference>